<gene>
    <name evidence="3" type="ORF">EAH86_00415</name>
</gene>
<comment type="caution">
    <text evidence="3">The sequence shown here is derived from an EMBL/GenBank/DDBJ whole genome shotgun (WGS) entry which is preliminary data.</text>
</comment>
<name>A0A502D1I8_9MICO</name>
<dbReference type="Proteomes" id="UP000317722">
    <property type="component" value="Unassembled WGS sequence"/>
</dbReference>
<evidence type="ECO:0000259" key="2">
    <source>
        <dbReference type="Pfam" id="PF26571"/>
    </source>
</evidence>
<reference evidence="3 4" key="1">
    <citation type="journal article" date="2019" name="Environ. Microbiol.">
        <title>Species interactions and distinct microbial communities in high Arctic permafrost affected cryosols are associated with the CH4 and CO2 gas fluxes.</title>
        <authorList>
            <person name="Altshuler I."/>
            <person name="Hamel J."/>
            <person name="Turney S."/>
            <person name="Magnuson E."/>
            <person name="Levesque R."/>
            <person name="Greer C."/>
            <person name="Whyte L.G."/>
        </authorList>
    </citation>
    <scope>NUCLEOTIDE SEQUENCE [LARGE SCALE GENOMIC DNA]</scope>
    <source>
        <strain evidence="3 4">S9.3A</strain>
    </source>
</reference>
<sequence>MPSPHTTGSGRHRASSARSTALLSGLRRRPSHKSALKGLGLAASALGVATAFAAPAPASTQAFELTSAELRPPVVARAEAVSAPAQVAKYGVIGFTAKAAPKAKAGQGSTADGATSRSSGISRNTSRVGLSNVGGMTPNAIAVINAVKAQFPGSGPFGGYRPGDPLDHGTGHAVDIMCSTTEGNTIASFLQAHAGELNIKYLIWRQRIWYPGGSWKAMADRGSPTANHMDHVHVSVF</sequence>
<protein>
    <recommendedName>
        <fullName evidence="2">ARB-07466-like C-terminal domain-containing protein</fullName>
    </recommendedName>
</protein>
<accession>A0A502D1I8</accession>
<dbReference type="EMBL" id="RCZM01000001">
    <property type="protein sequence ID" value="TPG19028.1"/>
    <property type="molecule type" value="Genomic_DNA"/>
</dbReference>
<evidence type="ECO:0000256" key="1">
    <source>
        <dbReference type="SAM" id="MobiDB-lite"/>
    </source>
</evidence>
<evidence type="ECO:0000313" key="4">
    <source>
        <dbReference type="Proteomes" id="UP000317722"/>
    </source>
</evidence>
<dbReference type="RefSeq" id="WP_140736666.1">
    <property type="nucleotide sequence ID" value="NZ_RCZM01000001.1"/>
</dbReference>
<dbReference type="AlphaFoldDB" id="A0A502D1I8"/>
<feature type="region of interest" description="Disordered" evidence="1">
    <location>
        <begin position="103"/>
        <end position="127"/>
    </location>
</feature>
<dbReference type="InterPro" id="IPR058593">
    <property type="entry name" value="ARB_07466-like_C"/>
</dbReference>
<dbReference type="Pfam" id="PF26571">
    <property type="entry name" value="VldE"/>
    <property type="match status" value="1"/>
</dbReference>
<evidence type="ECO:0000313" key="3">
    <source>
        <dbReference type="EMBL" id="TPG19028.1"/>
    </source>
</evidence>
<feature type="compositionally biased region" description="Polar residues" evidence="1">
    <location>
        <begin position="107"/>
        <end position="127"/>
    </location>
</feature>
<keyword evidence="4" id="KW-1185">Reference proteome</keyword>
<feature type="domain" description="ARB-07466-like C-terminal" evidence="2">
    <location>
        <begin position="134"/>
        <end position="229"/>
    </location>
</feature>
<organism evidence="3 4">
    <name type="scientific">Pedococcus bigeumensis</name>
    <dbReference type="NCBI Taxonomy" id="433644"/>
    <lineage>
        <taxon>Bacteria</taxon>
        <taxon>Bacillati</taxon>
        <taxon>Actinomycetota</taxon>
        <taxon>Actinomycetes</taxon>
        <taxon>Micrococcales</taxon>
        <taxon>Intrasporangiaceae</taxon>
        <taxon>Pedococcus</taxon>
    </lineage>
</organism>
<proteinExistence type="predicted"/>
<dbReference type="OrthoDB" id="2989771at2"/>